<dbReference type="OMA" id="CWKQLRY"/>
<feature type="compositionally biased region" description="Polar residues" evidence="1">
    <location>
        <begin position="173"/>
        <end position="196"/>
    </location>
</feature>
<sequence length="336" mass="37080">MGKKTNWNPAEDQSLTRVWLSASDLQPQAGTPHFWTVVHDLFHQEVDTQRPLTGIKVRWTRINRDSQKFAAIFNELQSQHMKQAEESGGDSADAVAVALLKEQQWIDEAKSSFHRHYFSKFTFEACWKQLRYSTKWLQLCANSNTNHPVPVMNSLGSSTEDVKAYAATPNSGVKTQAAMPNSGVTEQETATTDSPSTACTHTTAALTTDPARASEVVTSTVAAAAAVSAVAQASTSDASTADESFSRKRRADAPLEALAHISNNQLQGLTSTLVDELRRQNDLMEDQNAIALLKVDGEMISDAEARHCFQLLRVRYLKKNRMSSRSYSNDRSSTLV</sequence>
<dbReference type="STRING" id="164328.H3GCL1"/>
<accession>H3GCL1</accession>
<evidence type="ECO:0000313" key="2">
    <source>
        <dbReference type="EnsemblProtists" id="Phyra73215"/>
    </source>
</evidence>
<proteinExistence type="predicted"/>
<dbReference type="Proteomes" id="UP000005238">
    <property type="component" value="Unassembled WGS sequence"/>
</dbReference>
<dbReference type="PANTHER" id="PTHR45023">
    <property type="match status" value="1"/>
</dbReference>
<dbReference type="VEuPathDB" id="FungiDB:KRP22_513"/>
<dbReference type="PANTHER" id="PTHR45023:SF4">
    <property type="entry name" value="GLYCINE-RICH PROTEIN-RELATED"/>
    <property type="match status" value="1"/>
</dbReference>
<dbReference type="EnsemblProtists" id="Phyra73215">
    <property type="protein sequence ID" value="Phyra73215"/>
    <property type="gene ID" value="Phyra73215"/>
</dbReference>
<dbReference type="AlphaFoldDB" id="H3GCL1"/>
<reference evidence="3" key="1">
    <citation type="journal article" date="2006" name="Science">
        <title>Phytophthora genome sequences uncover evolutionary origins and mechanisms of pathogenesis.</title>
        <authorList>
            <person name="Tyler B.M."/>
            <person name="Tripathy S."/>
            <person name="Zhang X."/>
            <person name="Dehal P."/>
            <person name="Jiang R.H."/>
            <person name="Aerts A."/>
            <person name="Arredondo F.D."/>
            <person name="Baxter L."/>
            <person name="Bensasson D."/>
            <person name="Beynon J.L."/>
            <person name="Chapman J."/>
            <person name="Damasceno C.M."/>
            <person name="Dorrance A.E."/>
            <person name="Dou D."/>
            <person name="Dickerman A.W."/>
            <person name="Dubchak I.L."/>
            <person name="Garbelotto M."/>
            <person name="Gijzen M."/>
            <person name="Gordon S.G."/>
            <person name="Govers F."/>
            <person name="Grunwald N.J."/>
            <person name="Huang W."/>
            <person name="Ivors K.L."/>
            <person name="Jones R.W."/>
            <person name="Kamoun S."/>
            <person name="Krampis K."/>
            <person name="Lamour K.H."/>
            <person name="Lee M.K."/>
            <person name="McDonald W.H."/>
            <person name="Medina M."/>
            <person name="Meijer H.J."/>
            <person name="Nordberg E.K."/>
            <person name="Maclean D.J."/>
            <person name="Ospina-Giraldo M.D."/>
            <person name="Morris P.F."/>
            <person name="Phuntumart V."/>
            <person name="Putnam N.H."/>
            <person name="Rash S."/>
            <person name="Rose J.K."/>
            <person name="Sakihama Y."/>
            <person name="Salamov A.A."/>
            <person name="Savidor A."/>
            <person name="Scheuring C.F."/>
            <person name="Smith B.M."/>
            <person name="Sobral B.W."/>
            <person name="Terry A."/>
            <person name="Torto-Alalibo T.A."/>
            <person name="Win J."/>
            <person name="Xu Z."/>
            <person name="Zhang H."/>
            <person name="Grigoriev I.V."/>
            <person name="Rokhsar D.S."/>
            <person name="Boore J.L."/>
        </authorList>
    </citation>
    <scope>NUCLEOTIDE SEQUENCE [LARGE SCALE GENOMIC DNA]</scope>
    <source>
        <strain evidence="3">Pr102</strain>
    </source>
</reference>
<dbReference type="GeneID" id="94228620"/>
<keyword evidence="3" id="KW-1185">Reference proteome</keyword>
<protein>
    <recommendedName>
        <fullName evidence="4">No apical meristem-associated C-terminal domain-containing protein</fullName>
    </recommendedName>
</protein>
<organism evidence="2 3">
    <name type="scientific">Phytophthora ramorum</name>
    <name type="common">Sudden oak death agent</name>
    <dbReference type="NCBI Taxonomy" id="164328"/>
    <lineage>
        <taxon>Eukaryota</taxon>
        <taxon>Sar</taxon>
        <taxon>Stramenopiles</taxon>
        <taxon>Oomycota</taxon>
        <taxon>Peronosporomycetes</taxon>
        <taxon>Peronosporales</taxon>
        <taxon>Peronosporaceae</taxon>
        <taxon>Phytophthora</taxon>
    </lineage>
</organism>
<evidence type="ECO:0000256" key="1">
    <source>
        <dbReference type="SAM" id="MobiDB-lite"/>
    </source>
</evidence>
<evidence type="ECO:0000313" key="3">
    <source>
        <dbReference type="Proteomes" id="UP000005238"/>
    </source>
</evidence>
<dbReference type="EMBL" id="DS565999">
    <property type="status" value="NOT_ANNOTATED_CDS"/>
    <property type="molecule type" value="Genomic_DNA"/>
</dbReference>
<dbReference type="OrthoDB" id="2507178at2759"/>
<dbReference type="eggNOG" id="ENOG502SEV9">
    <property type="taxonomic scope" value="Eukaryota"/>
</dbReference>
<evidence type="ECO:0008006" key="4">
    <source>
        <dbReference type="Google" id="ProtNLM"/>
    </source>
</evidence>
<dbReference type="VEuPathDB" id="FungiDB:KRP23_7504"/>
<reference evidence="2" key="2">
    <citation type="submission" date="2015-06" db="UniProtKB">
        <authorList>
            <consortium name="EnsemblProtists"/>
        </authorList>
    </citation>
    <scope>IDENTIFICATION</scope>
    <source>
        <strain evidence="2">Pr102</strain>
    </source>
</reference>
<dbReference type="InParanoid" id="H3GCL1"/>
<dbReference type="HOGENOM" id="CLU_039003_0_0_1"/>
<dbReference type="RefSeq" id="XP_067744672.1">
    <property type="nucleotide sequence ID" value="XM_067892831.1"/>
</dbReference>
<feature type="region of interest" description="Disordered" evidence="1">
    <location>
        <begin position="173"/>
        <end position="198"/>
    </location>
</feature>
<name>H3GCL1_PHYRM</name>